<keyword evidence="4" id="KW-0489">Methyltransferase</keyword>
<dbReference type="Pfam" id="PF01980">
    <property type="entry name" value="TrmO_N"/>
    <property type="match status" value="1"/>
</dbReference>
<dbReference type="Gene3D" id="2.40.30.70">
    <property type="entry name" value="YaeB-like"/>
    <property type="match status" value="1"/>
</dbReference>
<evidence type="ECO:0000256" key="2">
    <source>
        <dbReference type="ARBA" id="ARBA00033753"/>
    </source>
</evidence>
<dbReference type="InterPro" id="IPR036414">
    <property type="entry name" value="YaeB_N_sf"/>
</dbReference>
<gene>
    <name evidence="4" type="ORF">BOW53_06630</name>
</gene>
<keyword evidence="1" id="KW-0949">S-adenosyl-L-methionine</keyword>
<feature type="domain" description="TsaA-like" evidence="3">
    <location>
        <begin position="7"/>
        <end position="147"/>
    </location>
</feature>
<dbReference type="NCBIfam" id="TIGR00104">
    <property type="entry name" value="tRNA_TsaA"/>
    <property type="match status" value="1"/>
</dbReference>
<dbReference type="PANTHER" id="PTHR12818">
    <property type="entry name" value="TRNA (ADENINE(37)-N6)-METHYLTRANSFERASE"/>
    <property type="match status" value="1"/>
</dbReference>
<name>A0A1T2L6J9_9GAMM</name>
<proteinExistence type="inferred from homology"/>
<dbReference type="GO" id="GO:0032259">
    <property type="term" value="P:methylation"/>
    <property type="evidence" value="ECO:0007669"/>
    <property type="project" value="UniProtKB-KW"/>
</dbReference>
<protein>
    <submittedName>
        <fullName evidence="4">tRNA (N6-threonylcarbamoyladenosine(37)-N6)-methyltransferase TrmO</fullName>
    </submittedName>
</protein>
<dbReference type="CDD" id="cd09281">
    <property type="entry name" value="UPF0066"/>
    <property type="match status" value="1"/>
</dbReference>
<comment type="caution">
    <text evidence="4">The sequence shown here is derived from an EMBL/GenBank/DDBJ whole genome shotgun (WGS) entry which is preliminary data.</text>
</comment>
<dbReference type="InterPro" id="IPR023370">
    <property type="entry name" value="TrmO-like_N"/>
</dbReference>
<dbReference type="Pfam" id="PF18389">
    <property type="entry name" value="TrmO_C"/>
    <property type="match status" value="1"/>
</dbReference>
<evidence type="ECO:0000313" key="5">
    <source>
        <dbReference type="Proteomes" id="UP000191110"/>
    </source>
</evidence>
<dbReference type="PANTHER" id="PTHR12818:SF0">
    <property type="entry name" value="TRNA (ADENINE(37)-N6)-METHYLTRANSFERASE"/>
    <property type="match status" value="1"/>
</dbReference>
<accession>A0A1T2L6J9</accession>
<keyword evidence="5" id="KW-1185">Reference proteome</keyword>
<evidence type="ECO:0000313" key="4">
    <source>
        <dbReference type="EMBL" id="OOZ40682.1"/>
    </source>
</evidence>
<dbReference type="SUPFAM" id="SSF118196">
    <property type="entry name" value="YaeB-like"/>
    <property type="match status" value="1"/>
</dbReference>
<evidence type="ECO:0000256" key="1">
    <source>
        <dbReference type="ARBA" id="ARBA00022691"/>
    </source>
</evidence>
<dbReference type="InterPro" id="IPR023368">
    <property type="entry name" value="UPF0066_cons_site"/>
</dbReference>
<keyword evidence="4" id="KW-0808">Transferase</keyword>
<dbReference type="PROSITE" id="PS01318">
    <property type="entry name" value="TSAA_1"/>
    <property type="match status" value="1"/>
</dbReference>
<reference evidence="4 5" key="1">
    <citation type="submission" date="2016-11" db="EMBL/GenBank/DDBJ databases">
        <title>Mixed transmission modes and dynamic genome evolution in an obligate animal-bacterial symbiosis.</title>
        <authorList>
            <person name="Russell S.L."/>
            <person name="Corbett-Detig R.B."/>
            <person name="Cavanaugh C.M."/>
        </authorList>
    </citation>
    <scope>NUCLEOTIDE SEQUENCE [LARGE SCALE GENOMIC DNA]</scope>
    <source>
        <strain evidence="4">Sveles-Q1</strain>
    </source>
</reference>
<dbReference type="GO" id="GO:0008168">
    <property type="term" value="F:methyltransferase activity"/>
    <property type="evidence" value="ECO:0007669"/>
    <property type="project" value="UniProtKB-KW"/>
</dbReference>
<dbReference type="Proteomes" id="UP000191110">
    <property type="component" value="Unassembled WGS sequence"/>
</dbReference>
<dbReference type="PROSITE" id="PS51668">
    <property type="entry name" value="TSAA_2"/>
    <property type="match status" value="1"/>
</dbReference>
<dbReference type="RefSeq" id="WP_078483299.1">
    <property type="nucleotide sequence ID" value="NZ_MPRL01000019.1"/>
</dbReference>
<organism evidence="4 5">
    <name type="scientific">Solemya pervernicosa gill symbiont</name>
    <dbReference type="NCBI Taxonomy" id="642797"/>
    <lineage>
        <taxon>Bacteria</taxon>
        <taxon>Pseudomonadati</taxon>
        <taxon>Pseudomonadota</taxon>
        <taxon>Gammaproteobacteria</taxon>
        <taxon>sulfur-oxidizing symbionts</taxon>
    </lineage>
</organism>
<dbReference type="InterPro" id="IPR040372">
    <property type="entry name" value="YaeB-like"/>
</dbReference>
<dbReference type="InterPro" id="IPR036413">
    <property type="entry name" value="YaeB-like_sf"/>
</dbReference>
<sequence>MVDPVSFNVIGEVHSCFKEKFGTPRQPGLIREAPAKLELHPPYNREEAIRGLDGFSHLWILFLFNQSMMEAWKPMVRPPRLGGNQRVGVFASRSNFRPNPVGLSVVALDSIDLSSGVVLNLSGVDILDGTPVIDIKPYLPYADVIDEAKAGYAPAPPSTAIGIRFSDRALTRCQELESKGCNNLKLIIEQMLLSDPRPGYQRETAQEGKQFGMRLFDLNIKWSVEQGLFVVLEIERVKTG</sequence>
<dbReference type="OrthoDB" id="9804309at2"/>
<evidence type="ECO:0000259" key="3">
    <source>
        <dbReference type="PROSITE" id="PS51668"/>
    </source>
</evidence>
<dbReference type="InterPro" id="IPR041369">
    <property type="entry name" value="TrmO_C"/>
</dbReference>
<dbReference type="AlphaFoldDB" id="A0A1T2L6J9"/>
<comment type="similarity">
    <text evidence="2">Belongs to the tRNA methyltransferase O family.</text>
</comment>
<dbReference type="EMBL" id="MPRL01000019">
    <property type="protein sequence ID" value="OOZ40682.1"/>
    <property type="molecule type" value="Genomic_DNA"/>
</dbReference>
<dbReference type="Gene3D" id="3.30.2310.10">
    <property type="entry name" value="YaeB-like"/>
    <property type="match status" value="1"/>
</dbReference>